<dbReference type="OMA" id="CADAYSI"/>
<proteinExistence type="predicted"/>
<accession>U6KKN0</accession>
<name>U6KKN0_EIMTE</name>
<dbReference type="Proteomes" id="UP000030747">
    <property type="component" value="Unassembled WGS sequence"/>
</dbReference>
<dbReference type="OrthoDB" id="346058at2759"/>
<dbReference type="RefSeq" id="XP_013228184.1">
    <property type="nucleotide sequence ID" value="XM_013372730.1"/>
</dbReference>
<evidence type="ECO:0000313" key="3">
    <source>
        <dbReference type="Proteomes" id="UP000030747"/>
    </source>
</evidence>
<reference evidence="2" key="2">
    <citation type="submission" date="2013-10" db="EMBL/GenBank/DDBJ databases">
        <authorList>
            <person name="Aslett M."/>
        </authorList>
    </citation>
    <scope>NUCLEOTIDE SEQUENCE [LARGE SCALE GENOMIC DNA]</scope>
    <source>
        <strain evidence="2">Houghton</strain>
    </source>
</reference>
<dbReference type="VEuPathDB" id="ToxoDB:ETH2_1469700"/>
<dbReference type="EMBL" id="HG673756">
    <property type="protein sequence ID" value="CDJ37346.1"/>
    <property type="molecule type" value="Genomic_DNA"/>
</dbReference>
<evidence type="ECO:0000313" key="2">
    <source>
        <dbReference type="EMBL" id="CDJ37346.1"/>
    </source>
</evidence>
<evidence type="ECO:0000256" key="1">
    <source>
        <dbReference type="SAM" id="MobiDB-lite"/>
    </source>
</evidence>
<dbReference type="AlphaFoldDB" id="U6KKN0"/>
<sequence length="695" mass="75702">MGKYAHLVSRLVNNTQLKITQTTKVLPRQLLDAALLAPAVPKVAASAAYRFQAKWEEKVAMAAEPISNNDGSSFSSKHKEPHFVLPENKGLSTCKSPIEIERAKAERTWELLEVHALLALPSLSPAGILQFLFLALRGNFTPRKFLLELRQFLLEGEPAAPPVEAFWLLWTANDLALLCKLLVEHNIEDAILFARVGFQIVANLQHFRPGDVALVLAAAATDSSVQLRDVLLQPLHVQLSQFPLLSEGEMEYAEAPTEPANIPDEGCRSRPHECLFESLLKRLTAQLNQADLNDCVRAFLAALRIFTATSYSSLLQAGHNGAQNSHPGASSVVLDSLCCLVNHLHPNVSKVSTRAKLCIITGCVGALHFLKEPEAVSMVTLLSAVDTAVEVGRETLASHRGSSPSNDKFKGGGKNLDDVYQSSKAAILRSSLFSVPHSKTVARRDDSADCLRKLYANLEATELEVAVRNALVSSISSLCADAYSIPGDLKPAEAVVLLDMLWQLRMYHSFAVPFSCVNGAYFQLLANIHQLSARQVIALVACFEQCHSKAGDEHRHSPLEGISGSSPTRVPSERHWKELAKLTQQRIREKIIDSSLSLTDQVHRRSIVWGAGAPEESGLQEMMAIGCSNPARGADEAIASNACRSSASTKTVEGLSLDPFLSAPLQPACRPVRASVLCSVPFWSAHQYMTEDTEG</sequence>
<reference evidence="2" key="1">
    <citation type="submission" date="2013-10" db="EMBL/GenBank/DDBJ databases">
        <title>Genomic analysis of the causative agents of coccidiosis in chickens.</title>
        <authorList>
            <person name="Reid A.J."/>
            <person name="Blake D."/>
            <person name="Billington K."/>
            <person name="Browne H."/>
            <person name="Dunn M."/>
            <person name="Hung S."/>
            <person name="Kawahara F."/>
            <person name="Miranda-Saavedra D."/>
            <person name="Mourier T."/>
            <person name="Nagra H."/>
            <person name="Otto T.D."/>
            <person name="Rawlings N."/>
            <person name="Sanchez A."/>
            <person name="Sanders M."/>
            <person name="Subramaniam C."/>
            <person name="Tay Y."/>
            <person name="Dear P."/>
            <person name="Doerig C."/>
            <person name="Gruber A."/>
            <person name="Parkinson J."/>
            <person name="Shirley M."/>
            <person name="Wan K.L."/>
            <person name="Berriman M."/>
            <person name="Tomley F."/>
            <person name="Pain A."/>
        </authorList>
    </citation>
    <scope>NUCLEOTIDE SEQUENCE [LARGE SCALE GENOMIC DNA]</scope>
    <source>
        <strain evidence="2">Houghton</strain>
    </source>
</reference>
<gene>
    <name evidence="2" type="ORF">ETH_00006425</name>
</gene>
<dbReference type="VEuPathDB" id="ToxoDB:ETH_00006425"/>
<feature type="region of interest" description="Disordered" evidence="1">
    <location>
        <begin position="551"/>
        <end position="570"/>
    </location>
</feature>
<dbReference type="GeneID" id="25250490"/>
<keyword evidence="3" id="KW-1185">Reference proteome</keyword>
<organism evidence="2 3">
    <name type="scientific">Eimeria tenella</name>
    <name type="common">Coccidian parasite</name>
    <dbReference type="NCBI Taxonomy" id="5802"/>
    <lineage>
        <taxon>Eukaryota</taxon>
        <taxon>Sar</taxon>
        <taxon>Alveolata</taxon>
        <taxon>Apicomplexa</taxon>
        <taxon>Conoidasida</taxon>
        <taxon>Coccidia</taxon>
        <taxon>Eucoccidiorida</taxon>
        <taxon>Eimeriorina</taxon>
        <taxon>Eimeriidae</taxon>
        <taxon>Eimeria</taxon>
    </lineage>
</organism>
<protein>
    <submittedName>
        <fullName evidence="2">Uncharacterized protein</fullName>
    </submittedName>
</protein>